<keyword evidence="2" id="KW-1185">Reference proteome</keyword>
<dbReference type="EMBL" id="LT629758">
    <property type="protein sequence ID" value="SDT22764.1"/>
    <property type="molecule type" value="Genomic_DNA"/>
</dbReference>
<accession>A0A1H1YMY7</accession>
<protein>
    <submittedName>
        <fullName evidence="1">Uncharacterized protein</fullName>
    </submittedName>
</protein>
<gene>
    <name evidence="1" type="ORF">SAMN04489716_2922</name>
</gene>
<dbReference type="Proteomes" id="UP000198688">
    <property type="component" value="Chromosome I"/>
</dbReference>
<reference evidence="1 2" key="1">
    <citation type="submission" date="2016-10" db="EMBL/GenBank/DDBJ databases">
        <authorList>
            <person name="de Groot N.N."/>
        </authorList>
    </citation>
    <scope>NUCLEOTIDE SEQUENCE [LARGE SCALE GENOMIC DNA]</scope>
    <source>
        <strain evidence="1 2">DSM 43941</strain>
    </source>
</reference>
<organism evidence="1 2">
    <name type="scientific">Actinoplanes derwentensis</name>
    <dbReference type="NCBI Taxonomy" id="113562"/>
    <lineage>
        <taxon>Bacteria</taxon>
        <taxon>Bacillati</taxon>
        <taxon>Actinomycetota</taxon>
        <taxon>Actinomycetes</taxon>
        <taxon>Micromonosporales</taxon>
        <taxon>Micromonosporaceae</taxon>
        <taxon>Actinoplanes</taxon>
    </lineage>
</organism>
<proteinExistence type="predicted"/>
<sequence>MHLPFSLHGRAGEVSITVDATRDPGELGASPGALGLAHCQATVEYAGRGYSSMLGWIQLVRSTDNGSGGKEFEMDPLMFVGAVPHPFAFFGVAPTLFDAPARRSRADLDWLAHSFLCHLTEIDEEIRTVEAITGFSWGFGIAGGAATVEPARALQPADWNGHRKLLHAQHPGWRFRDGFPARP</sequence>
<dbReference type="OrthoDB" id="5074646at2"/>
<evidence type="ECO:0000313" key="2">
    <source>
        <dbReference type="Proteomes" id="UP000198688"/>
    </source>
</evidence>
<name>A0A1H1YMY7_9ACTN</name>
<dbReference type="RefSeq" id="WP_092545076.1">
    <property type="nucleotide sequence ID" value="NZ_BOMJ01000001.1"/>
</dbReference>
<evidence type="ECO:0000313" key="1">
    <source>
        <dbReference type="EMBL" id="SDT22764.1"/>
    </source>
</evidence>
<dbReference type="AlphaFoldDB" id="A0A1H1YMY7"/>